<keyword evidence="3" id="KW-1185">Reference proteome</keyword>
<dbReference type="EMBL" id="JABTTQ020000003">
    <property type="protein sequence ID" value="KAK6160997.1"/>
    <property type="molecule type" value="Genomic_DNA"/>
</dbReference>
<dbReference type="InterPro" id="IPR044976">
    <property type="entry name" value="FIPS5/FIPS3-like"/>
</dbReference>
<evidence type="ECO:0000256" key="1">
    <source>
        <dbReference type="SAM" id="MobiDB-lite"/>
    </source>
</evidence>
<gene>
    <name evidence="2" type="ORF">DH2020_004378</name>
</gene>
<feature type="compositionally biased region" description="Basic and acidic residues" evidence="1">
    <location>
        <begin position="132"/>
        <end position="142"/>
    </location>
</feature>
<feature type="region of interest" description="Disordered" evidence="1">
    <location>
        <begin position="104"/>
        <end position="269"/>
    </location>
</feature>
<comment type="caution">
    <text evidence="2">The sequence shown here is derived from an EMBL/GenBank/DDBJ whole genome shotgun (WGS) entry which is preliminary data.</text>
</comment>
<proteinExistence type="predicted"/>
<dbReference type="PANTHER" id="PTHR36884:SF4">
    <property type="entry name" value="FIP1[III]-LIKE PROTEIN"/>
    <property type="match status" value="1"/>
</dbReference>
<evidence type="ECO:0000313" key="3">
    <source>
        <dbReference type="Proteomes" id="UP001318860"/>
    </source>
</evidence>
<feature type="compositionally biased region" description="Polar residues" evidence="1">
    <location>
        <begin position="180"/>
        <end position="207"/>
    </location>
</feature>
<evidence type="ECO:0000313" key="2">
    <source>
        <dbReference type="EMBL" id="KAK6160997.1"/>
    </source>
</evidence>
<reference evidence="2 3" key="1">
    <citation type="journal article" date="2021" name="Comput. Struct. Biotechnol. J.">
        <title>De novo genome assembly of the potent medicinal plant Rehmannia glutinosa using nanopore technology.</title>
        <authorList>
            <person name="Ma L."/>
            <person name="Dong C."/>
            <person name="Song C."/>
            <person name="Wang X."/>
            <person name="Zheng X."/>
            <person name="Niu Y."/>
            <person name="Chen S."/>
            <person name="Feng W."/>
        </authorList>
    </citation>
    <scope>NUCLEOTIDE SEQUENCE [LARGE SCALE GENOMIC DNA]</scope>
    <source>
        <strain evidence="2">DH-2019</strain>
    </source>
</reference>
<name>A0ABR0XPA6_REHGL</name>
<feature type="compositionally biased region" description="Basic and acidic residues" evidence="1">
    <location>
        <begin position="241"/>
        <end position="255"/>
    </location>
</feature>
<feature type="compositionally biased region" description="Basic and acidic residues" evidence="1">
    <location>
        <begin position="39"/>
        <end position="49"/>
    </location>
</feature>
<feature type="region of interest" description="Disordered" evidence="1">
    <location>
        <begin position="29"/>
        <end position="78"/>
    </location>
</feature>
<dbReference type="Proteomes" id="UP001318860">
    <property type="component" value="Unassembled WGS sequence"/>
</dbReference>
<accession>A0ABR0XPA6</accession>
<protein>
    <submittedName>
        <fullName evidence="2">Uncharacterized protein</fullName>
    </submittedName>
</protein>
<sequence>MEEFNDDDFSDLYADVELQASSAISALHRLTEMPPGGDRISDNATRGEEGDGEGFSGAEITGNLKNDSVNSKKRRTDEMADRVYKVCENGDADEGSDRDLCFRRANEDNRPIFGRNGGGKAEPGRGSRHAHAHDPVSLDLDKYGSVQISDSVEDSHHEVSECDSDGPSEAMETSDDTNRRNASSMSNNVPSAVEPESSQSGQSQHDPGSSFLPSPCAVLSDDDIEKSHRHSKKPSSSLVRDLQKAVAREYHPSKDSRRHHIKPSTGAGRYCERRRGLIRKELNRHMESNDMPDLKTHLTAEDASYVIDVKRSINRHIGHRKQRAMLNFDSNEKDMPYCNQSESSFNHFSGFFSDYHLGPAYLQNQYWNTPPSLGYTADWRDGHNMSERRNILPKKSSKMHYDALEDNWYHYQRKHVKGSTEESRKVIPKYYSRAAGTRGTQFSNREDSLHFRRRTQGDYLSPLHDYDNKLIKGKYRRFTPSGDKHRDQLDHRHNQYLAHDKREMESSERGKRGCDNSLSSSHNLRYIKTVDNDRRYIKHRPLPLYSYKEPCAPGRRQFHESAGLESGVPERNVRCSWKEMDTESHKYGNNFATREGLRYQHSEDHHVRRRLYQQSTDTYVRNGSLKDPRDQDHFVKRKHHQQLEVLLSRDKVYKSRSQNDTTFHSEGPSYHFERISRNNTTDDRHALGRVAELIDEREVDRHRLNMMREDNSYQFDRCHKVIQPHSSAQMHTRYQDSVDSHLVIEERKCTLQRTSEAGNDIDYGRHNLMEWNDNQKRENFEDSDDFKPERVVLTDEGKVDANLSNKKWHDTFCANQNNELLDIEEGQIITEEIDEDPVKCGIAYEDVTQINNMEHPETASNGNGVVERLGDDKIKEIMAKMERRRERFKEPITSSRDYEKTSNQLLDLDVETAKGKLERPARKRRWFAT</sequence>
<dbReference type="PANTHER" id="PTHR36884">
    <property type="entry name" value="FIP1[III]-LIKE PROTEIN"/>
    <property type="match status" value="1"/>
</dbReference>
<organism evidence="2 3">
    <name type="scientific">Rehmannia glutinosa</name>
    <name type="common">Chinese foxglove</name>
    <dbReference type="NCBI Taxonomy" id="99300"/>
    <lineage>
        <taxon>Eukaryota</taxon>
        <taxon>Viridiplantae</taxon>
        <taxon>Streptophyta</taxon>
        <taxon>Embryophyta</taxon>
        <taxon>Tracheophyta</taxon>
        <taxon>Spermatophyta</taxon>
        <taxon>Magnoliopsida</taxon>
        <taxon>eudicotyledons</taxon>
        <taxon>Gunneridae</taxon>
        <taxon>Pentapetalae</taxon>
        <taxon>asterids</taxon>
        <taxon>lamiids</taxon>
        <taxon>Lamiales</taxon>
        <taxon>Orobanchaceae</taxon>
        <taxon>Rehmannieae</taxon>
        <taxon>Rehmannia</taxon>
    </lineage>
</organism>